<dbReference type="OrthoDB" id="7306001at2"/>
<gene>
    <name evidence="1" type="ORF">D3877_11925</name>
</gene>
<evidence type="ECO:0000313" key="1">
    <source>
        <dbReference type="EMBL" id="RJF80936.1"/>
    </source>
</evidence>
<dbReference type="RefSeq" id="WP_119831029.1">
    <property type="nucleotide sequence ID" value="NZ_QYUL01000002.1"/>
</dbReference>
<dbReference type="Proteomes" id="UP000283458">
    <property type="component" value="Unassembled WGS sequence"/>
</dbReference>
<accession>A0A418VUU9</accession>
<comment type="caution">
    <text evidence="1">The sequence shown here is derived from an EMBL/GenBank/DDBJ whole genome shotgun (WGS) entry which is preliminary data.</text>
</comment>
<sequence>MNAAQPSTRQPRRRVPEGLRRALPMLVLVRKQTDAQIAADWGLEAWQVACSRARIGLPNHAGWPCGDEHLQRLVLVERLTDAEIAAHYAVGPRAVEARRLRLGLRRPNDPRPEARRTIVVIRRAEPSPLDRALDGLGSRVKPGRHGSWMLDGRPVGVVTVLRAGLGDVQPGRFQVG</sequence>
<protein>
    <submittedName>
        <fullName evidence="1">Uncharacterized protein</fullName>
    </submittedName>
</protein>
<proteinExistence type="predicted"/>
<reference evidence="1 2" key="1">
    <citation type="submission" date="2018-09" db="EMBL/GenBank/DDBJ databases">
        <authorList>
            <person name="Zhu H."/>
        </authorList>
    </citation>
    <scope>NUCLEOTIDE SEQUENCE [LARGE SCALE GENOMIC DNA]</scope>
    <source>
        <strain evidence="1 2">K2W22B-5</strain>
    </source>
</reference>
<evidence type="ECO:0000313" key="2">
    <source>
        <dbReference type="Proteomes" id="UP000283458"/>
    </source>
</evidence>
<keyword evidence="2" id="KW-1185">Reference proteome</keyword>
<name>A0A418VUU9_9PROT</name>
<dbReference type="AlphaFoldDB" id="A0A418VUU9"/>
<dbReference type="EMBL" id="QYUL01000002">
    <property type="protein sequence ID" value="RJF80936.1"/>
    <property type="molecule type" value="Genomic_DNA"/>
</dbReference>
<organism evidence="1 2">
    <name type="scientific">Azospirillum cavernae</name>
    <dbReference type="NCBI Taxonomy" id="2320860"/>
    <lineage>
        <taxon>Bacteria</taxon>
        <taxon>Pseudomonadati</taxon>
        <taxon>Pseudomonadota</taxon>
        <taxon>Alphaproteobacteria</taxon>
        <taxon>Rhodospirillales</taxon>
        <taxon>Azospirillaceae</taxon>
        <taxon>Azospirillum</taxon>
    </lineage>
</organism>